<dbReference type="GO" id="GO:0032259">
    <property type="term" value="P:methylation"/>
    <property type="evidence" value="ECO:0007669"/>
    <property type="project" value="UniProtKB-KW"/>
</dbReference>
<reference evidence="8 9" key="1">
    <citation type="submission" date="2014-08" db="EMBL/GenBank/DDBJ databases">
        <title>Porphyromonas gulae strain:COT-052_OH1451 Genome sequencing.</title>
        <authorList>
            <person name="Wallis C."/>
            <person name="Deusch O."/>
            <person name="O'Flynn C."/>
            <person name="Davis I."/>
            <person name="Jospin G."/>
            <person name="Darling A.E."/>
            <person name="Coil D.A."/>
            <person name="Alexiev A."/>
            <person name="Horsfall A."/>
            <person name="Kirkwood N."/>
            <person name="Harris S."/>
            <person name="Eisen J.A."/>
        </authorList>
    </citation>
    <scope>NUCLEOTIDE SEQUENCE [LARGE SCALE GENOMIC DNA]</scope>
    <source>
        <strain evidence="9">COT-052 OH1451</strain>
    </source>
</reference>
<dbReference type="AlphaFoldDB" id="A0A099X096"/>
<keyword evidence="5 6" id="KW-0819">tRNA processing</keyword>
<accession>A0A099X096</accession>
<dbReference type="PATRIC" id="fig|111105.18.peg.68"/>
<evidence type="ECO:0000256" key="6">
    <source>
        <dbReference type="HAMAP-Rule" id="MF_01872"/>
    </source>
</evidence>
<name>A0A099X096_9PORP</name>
<dbReference type="GeneID" id="57238817"/>
<evidence type="ECO:0000256" key="3">
    <source>
        <dbReference type="ARBA" id="ARBA00022679"/>
    </source>
</evidence>
<dbReference type="Pfam" id="PF05175">
    <property type="entry name" value="MTS"/>
    <property type="match status" value="1"/>
</dbReference>
<protein>
    <recommendedName>
        <fullName evidence="6">tRNA1(Val) (adenine(37)-N6)-methyltransferase</fullName>
        <ecNumber evidence="6">2.1.1.223</ecNumber>
    </recommendedName>
    <alternativeName>
        <fullName evidence="6">tRNA m6A37 methyltransferase</fullName>
    </alternativeName>
</protein>
<sequence>MPTDIFSFKQFDIDQTGCAMRVGTDGVLLGAWAGGDAAGSMPRHCLDIGTGTGLIALMMAQRFPQARVQGIEIDTAAAECARANAAASPFSDRIAIASGDILDSSLESLIGNQRFDLIASNPPFFKSSLHAPDRQRTMARHEETLPLEKLICRASELLSPQGRLALITPHDRLKDLRLYAATYRLVPSRLTEVHTLPHKGPKRLLSEWRPADTAIDRSPLTDTLIIHPATGYYSPEYVRLTEPFYTTSFRILAVG</sequence>
<dbReference type="EMBL" id="JRAI01000041">
    <property type="protein sequence ID" value="KGN86184.1"/>
    <property type="molecule type" value="Genomic_DNA"/>
</dbReference>
<dbReference type="PROSITE" id="PS00092">
    <property type="entry name" value="N6_MTASE"/>
    <property type="match status" value="1"/>
</dbReference>
<evidence type="ECO:0000256" key="4">
    <source>
        <dbReference type="ARBA" id="ARBA00022691"/>
    </source>
</evidence>
<evidence type="ECO:0000313" key="9">
    <source>
        <dbReference type="Proteomes" id="UP000030130"/>
    </source>
</evidence>
<dbReference type="InterPro" id="IPR029063">
    <property type="entry name" value="SAM-dependent_MTases_sf"/>
</dbReference>
<dbReference type="OrthoDB" id="5383291at2"/>
<comment type="function">
    <text evidence="6">Specifically methylates the adenine in position 37 of tRNA(1)(Val) (anticodon cmo5UAC).</text>
</comment>
<dbReference type="InterPro" id="IPR007848">
    <property type="entry name" value="Small_mtfrase_dom"/>
</dbReference>
<evidence type="ECO:0000256" key="1">
    <source>
        <dbReference type="ARBA" id="ARBA00022490"/>
    </source>
</evidence>
<organism evidence="8 9">
    <name type="scientific">Porphyromonas gulae</name>
    <dbReference type="NCBI Taxonomy" id="111105"/>
    <lineage>
        <taxon>Bacteria</taxon>
        <taxon>Pseudomonadati</taxon>
        <taxon>Bacteroidota</taxon>
        <taxon>Bacteroidia</taxon>
        <taxon>Bacteroidales</taxon>
        <taxon>Porphyromonadaceae</taxon>
        <taxon>Porphyromonas</taxon>
    </lineage>
</organism>
<comment type="similarity">
    <text evidence="6">Belongs to the methyltransferase superfamily. tRNA (adenine-N(6)-)-methyltransferase family.</text>
</comment>
<evidence type="ECO:0000259" key="7">
    <source>
        <dbReference type="Pfam" id="PF05175"/>
    </source>
</evidence>
<dbReference type="PANTHER" id="PTHR47739:SF1">
    <property type="entry name" value="TRNA1(VAL) (ADENINE(37)-N6)-METHYLTRANSFERASE"/>
    <property type="match status" value="1"/>
</dbReference>
<dbReference type="InterPro" id="IPR002052">
    <property type="entry name" value="DNA_methylase_N6_adenine_CS"/>
</dbReference>
<dbReference type="HAMAP" id="MF_01872">
    <property type="entry name" value="tRNA_methyltr_YfiC"/>
    <property type="match status" value="1"/>
</dbReference>
<dbReference type="eggNOG" id="COG4123">
    <property type="taxonomic scope" value="Bacteria"/>
</dbReference>
<evidence type="ECO:0000256" key="2">
    <source>
        <dbReference type="ARBA" id="ARBA00022603"/>
    </source>
</evidence>
<dbReference type="GO" id="GO:0016430">
    <property type="term" value="F:tRNA (adenine-N6)-methyltransferase activity"/>
    <property type="evidence" value="ECO:0007669"/>
    <property type="project" value="UniProtKB-UniRule"/>
</dbReference>
<keyword evidence="4 6" id="KW-0949">S-adenosyl-L-methionine</keyword>
<comment type="catalytic activity">
    <reaction evidence="6">
        <text>adenosine(37) in tRNA1(Val) + S-adenosyl-L-methionine = N(6)-methyladenosine(37) in tRNA1(Val) + S-adenosyl-L-homocysteine + H(+)</text>
        <dbReference type="Rhea" id="RHEA:43160"/>
        <dbReference type="Rhea" id="RHEA-COMP:10369"/>
        <dbReference type="Rhea" id="RHEA-COMP:10370"/>
        <dbReference type="ChEBI" id="CHEBI:15378"/>
        <dbReference type="ChEBI" id="CHEBI:57856"/>
        <dbReference type="ChEBI" id="CHEBI:59789"/>
        <dbReference type="ChEBI" id="CHEBI:74411"/>
        <dbReference type="ChEBI" id="CHEBI:74449"/>
        <dbReference type="EC" id="2.1.1.223"/>
    </reaction>
</comment>
<dbReference type="GO" id="GO:0003676">
    <property type="term" value="F:nucleic acid binding"/>
    <property type="evidence" value="ECO:0007669"/>
    <property type="project" value="InterPro"/>
</dbReference>
<dbReference type="EC" id="2.1.1.223" evidence="6"/>
<proteinExistence type="inferred from homology"/>
<comment type="subcellular location">
    <subcellularLocation>
        <location evidence="6">Cytoplasm</location>
    </subcellularLocation>
</comment>
<keyword evidence="2 6" id="KW-0489">Methyltransferase</keyword>
<dbReference type="GO" id="GO:0005737">
    <property type="term" value="C:cytoplasm"/>
    <property type="evidence" value="ECO:0007669"/>
    <property type="project" value="UniProtKB-SubCell"/>
</dbReference>
<dbReference type="Gene3D" id="3.40.50.150">
    <property type="entry name" value="Vaccinia Virus protein VP39"/>
    <property type="match status" value="1"/>
</dbReference>
<dbReference type="Proteomes" id="UP000030130">
    <property type="component" value="Unassembled WGS sequence"/>
</dbReference>
<dbReference type="STRING" id="111105.HR09_08960"/>
<dbReference type="PANTHER" id="PTHR47739">
    <property type="entry name" value="TRNA1(VAL) (ADENINE(37)-N6)-METHYLTRANSFERASE"/>
    <property type="match status" value="1"/>
</dbReference>
<feature type="domain" description="Methyltransferase small" evidence="7">
    <location>
        <begin position="43"/>
        <end position="168"/>
    </location>
</feature>
<keyword evidence="1 6" id="KW-0963">Cytoplasm</keyword>
<dbReference type="InterPro" id="IPR022882">
    <property type="entry name" value="tRNA_adenine-N6_MeTrfase"/>
</dbReference>
<evidence type="ECO:0000313" key="8">
    <source>
        <dbReference type="EMBL" id="KGN86184.1"/>
    </source>
</evidence>
<evidence type="ECO:0000256" key="5">
    <source>
        <dbReference type="ARBA" id="ARBA00022694"/>
    </source>
</evidence>
<dbReference type="CDD" id="cd02440">
    <property type="entry name" value="AdoMet_MTases"/>
    <property type="match status" value="1"/>
</dbReference>
<comment type="caution">
    <text evidence="8">The sequence shown here is derived from an EMBL/GenBank/DDBJ whole genome shotgun (WGS) entry which is preliminary data.</text>
</comment>
<dbReference type="RefSeq" id="WP_039417809.1">
    <property type="nucleotide sequence ID" value="NZ_CALUCC010000187.1"/>
</dbReference>
<gene>
    <name evidence="8" type="ORF">HR08_04585</name>
</gene>
<dbReference type="GO" id="GO:0008033">
    <property type="term" value="P:tRNA processing"/>
    <property type="evidence" value="ECO:0007669"/>
    <property type="project" value="UniProtKB-UniRule"/>
</dbReference>
<dbReference type="InterPro" id="IPR050210">
    <property type="entry name" value="tRNA_Adenine-N(6)_MTase"/>
</dbReference>
<keyword evidence="3 6" id="KW-0808">Transferase</keyword>
<dbReference type="SUPFAM" id="SSF53335">
    <property type="entry name" value="S-adenosyl-L-methionine-dependent methyltransferases"/>
    <property type="match status" value="1"/>
</dbReference>